<dbReference type="PANTHER" id="PTHR11596">
    <property type="entry name" value="ALKALINE PHOSPHATASE"/>
    <property type="match status" value="1"/>
</dbReference>
<dbReference type="Gene3D" id="3.40.720.10">
    <property type="entry name" value="Alkaline Phosphatase, subunit A"/>
    <property type="match status" value="1"/>
</dbReference>
<keyword evidence="4" id="KW-1003">Cell membrane</keyword>
<dbReference type="OMA" id="FNGYTHR"/>
<sequence>MASTISLVVTVVFLTTFTCANPVSQETSNSDHYHQTNFHRLPPKFHHSVDQNDGAYWRQKAQNTLNQKLSSHDLIGKAKNVIMFLGDGLSIPTLAAARTYLGQSQGHTGEETVLSFEEFPHTGLSKTYCVDSQVADSACSATAYLGGVKANIYTIGVTGNVKLNDCSASLNATNKVTSILKWSQDAGKSTGVVTTTRITHASPAGSYAQVANRDWENDAVVKSSGQDPDKCDDIAEQLINSVPGRNIKVILGGGRKEFIPKNVTDEDGKSGARTDGVNLITKWKSDKSSRGSSSKYVWNREQLLNINPRKTEFVLGLFNSDHLEYHLLANATKEPTLEELTRVAIQVLSQEPKGFFLFVEGGRIDHGHHDTQAHLALDETVEFAKAIQAAVDLTDERNTLIVVTADHAHTLSISGYPTRGNDIFGIAGTSDSDRLPYSTLSYANGPGYKKPLANGSRYNISNDNLADVKYRFPATLPLGSETHAGDDVAVFARGPWSHLYSGTFDQNFIPHVMAYASCVGNGRTSCKPHV</sequence>
<dbReference type="InParanoid" id="A0A067QRJ2"/>
<dbReference type="EMBL" id="KK853042">
    <property type="protein sequence ID" value="KDR12134.1"/>
    <property type="molecule type" value="Genomic_DNA"/>
</dbReference>
<evidence type="ECO:0000256" key="5">
    <source>
        <dbReference type="ARBA" id="ARBA00022622"/>
    </source>
</evidence>
<dbReference type="GO" id="GO:0005886">
    <property type="term" value="C:plasma membrane"/>
    <property type="evidence" value="ECO:0007669"/>
    <property type="project" value="UniProtKB-SubCell"/>
</dbReference>
<dbReference type="FunCoup" id="A0A067QRJ2">
    <property type="interactions" value="99"/>
</dbReference>
<comment type="cofactor">
    <cofactor evidence="14">
        <name>Mg(2+)</name>
        <dbReference type="ChEBI" id="CHEBI:18420"/>
    </cofactor>
    <text evidence="14">Binds 1 Mg(2+) ion.</text>
</comment>
<dbReference type="FunFam" id="3.40.720.10:FF:000008">
    <property type="entry name" value="Alkaline phosphatase"/>
    <property type="match status" value="1"/>
</dbReference>
<evidence type="ECO:0000256" key="14">
    <source>
        <dbReference type="PIRSR" id="PIRSR601952-2"/>
    </source>
</evidence>
<feature type="active site" description="Phosphoserine intermediate" evidence="13">
    <location>
        <position position="137"/>
    </location>
</feature>
<name>A0A067QRJ2_ZOONE</name>
<evidence type="ECO:0000256" key="3">
    <source>
        <dbReference type="ARBA" id="ARBA00012647"/>
    </source>
</evidence>
<comment type="subcellular location">
    <subcellularLocation>
        <location evidence="1">Cell membrane</location>
        <topology evidence="1">Lipid-anchor</topology>
        <topology evidence="1">GPI-anchor</topology>
    </subcellularLocation>
</comment>
<dbReference type="SUPFAM" id="SSF53649">
    <property type="entry name" value="Alkaline phosphatase-like"/>
    <property type="match status" value="1"/>
</dbReference>
<dbReference type="AlphaFoldDB" id="A0A067QRJ2"/>
<evidence type="ECO:0000256" key="17">
    <source>
        <dbReference type="SAM" id="SignalP"/>
    </source>
</evidence>
<dbReference type="GO" id="GO:0004035">
    <property type="term" value="F:alkaline phosphatase activity"/>
    <property type="evidence" value="ECO:0007669"/>
    <property type="project" value="UniProtKB-EC"/>
</dbReference>
<dbReference type="Pfam" id="PF00245">
    <property type="entry name" value="Alk_phosphatase"/>
    <property type="match status" value="1"/>
</dbReference>
<keyword evidence="17" id="KW-0732">Signal</keyword>
<dbReference type="GO" id="GO:0046872">
    <property type="term" value="F:metal ion binding"/>
    <property type="evidence" value="ECO:0007669"/>
    <property type="project" value="UniProtKB-KW"/>
</dbReference>
<dbReference type="InterPro" id="IPR018299">
    <property type="entry name" value="Alkaline_phosphatase_AS"/>
</dbReference>
<evidence type="ECO:0000256" key="12">
    <source>
        <dbReference type="ARBA" id="ARBA00023288"/>
    </source>
</evidence>
<accession>A0A067QRJ2</accession>
<dbReference type="STRING" id="136037.A0A067QRJ2"/>
<dbReference type="SMART" id="SM00098">
    <property type="entry name" value="alkPPc"/>
    <property type="match status" value="1"/>
</dbReference>
<feature type="binding site" evidence="14">
    <location>
        <position position="202"/>
    </location>
    <ligand>
        <name>Mg(2+)</name>
        <dbReference type="ChEBI" id="CHEBI:18420"/>
    </ligand>
</feature>
<feature type="signal peptide" evidence="17">
    <location>
        <begin position="1"/>
        <end position="20"/>
    </location>
</feature>
<evidence type="ECO:0000256" key="7">
    <source>
        <dbReference type="ARBA" id="ARBA00022801"/>
    </source>
</evidence>
<dbReference type="CDD" id="cd16012">
    <property type="entry name" value="ALP"/>
    <property type="match status" value="1"/>
</dbReference>
<feature type="binding site" evidence="14">
    <location>
        <position position="87"/>
    </location>
    <ligand>
        <name>Zn(2+)</name>
        <dbReference type="ChEBI" id="CHEBI:29105"/>
        <label>2</label>
    </ligand>
</feature>
<dbReference type="eggNOG" id="KOG4126">
    <property type="taxonomic scope" value="Eukaryota"/>
</dbReference>
<comment type="similarity">
    <text evidence="2 15">Belongs to the alkaline phosphatase family.</text>
</comment>
<comment type="cofactor">
    <cofactor evidence="14">
        <name>Zn(2+)</name>
        <dbReference type="ChEBI" id="CHEBI:29105"/>
    </cofactor>
    <text evidence="14">Binds 2 Zn(2+) ions.</text>
</comment>
<dbReference type="PANTHER" id="PTHR11596:SF91">
    <property type="entry name" value="ALKALINE PHOSPHATASE-RELATED"/>
    <property type="match status" value="1"/>
</dbReference>
<protein>
    <recommendedName>
        <fullName evidence="3 16">Alkaline phosphatase</fullName>
        <ecNumber evidence="3 16">3.1.3.1</ecNumber>
    </recommendedName>
</protein>
<evidence type="ECO:0000256" key="1">
    <source>
        <dbReference type="ARBA" id="ARBA00004609"/>
    </source>
</evidence>
<feature type="binding site" evidence="14">
    <location>
        <position position="200"/>
    </location>
    <ligand>
        <name>Mg(2+)</name>
        <dbReference type="ChEBI" id="CHEBI:18420"/>
    </ligand>
</feature>
<evidence type="ECO:0000313" key="18">
    <source>
        <dbReference type="EMBL" id="KDR12134.1"/>
    </source>
</evidence>
<feature type="binding site" evidence="14">
    <location>
        <position position="365"/>
    </location>
    <ligand>
        <name>Zn(2+)</name>
        <dbReference type="ChEBI" id="CHEBI:29105"/>
        <label>2</label>
    </ligand>
</feature>
<organism evidence="18 19">
    <name type="scientific">Zootermopsis nevadensis</name>
    <name type="common">Dampwood termite</name>
    <dbReference type="NCBI Taxonomy" id="136037"/>
    <lineage>
        <taxon>Eukaryota</taxon>
        <taxon>Metazoa</taxon>
        <taxon>Ecdysozoa</taxon>
        <taxon>Arthropoda</taxon>
        <taxon>Hexapoda</taxon>
        <taxon>Insecta</taxon>
        <taxon>Pterygota</taxon>
        <taxon>Neoptera</taxon>
        <taxon>Polyneoptera</taxon>
        <taxon>Dictyoptera</taxon>
        <taxon>Blattodea</taxon>
        <taxon>Blattoidea</taxon>
        <taxon>Termitoidae</taxon>
        <taxon>Termopsidae</taxon>
        <taxon>Zootermopsis</taxon>
    </lineage>
</organism>
<evidence type="ECO:0000256" key="10">
    <source>
        <dbReference type="ARBA" id="ARBA00023136"/>
    </source>
</evidence>
<keyword evidence="6 14" id="KW-0479">Metal-binding</keyword>
<evidence type="ECO:0000256" key="15">
    <source>
        <dbReference type="RuleBase" id="RU003946"/>
    </source>
</evidence>
<evidence type="ECO:0000256" key="11">
    <source>
        <dbReference type="ARBA" id="ARBA00023180"/>
    </source>
</evidence>
<evidence type="ECO:0000256" key="16">
    <source>
        <dbReference type="RuleBase" id="RU003947"/>
    </source>
</evidence>
<keyword evidence="11" id="KW-0325">Glycoprotein</keyword>
<gene>
    <name evidence="18" type="ORF">L798_13888</name>
</gene>
<proteinExistence type="inferred from homology"/>
<evidence type="ECO:0000256" key="8">
    <source>
        <dbReference type="ARBA" id="ARBA00022833"/>
    </source>
</evidence>
<feature type="binding site" evidence="14">
    <location>
        <position position="406"/>
    </location>
    <ligand>
        <name>Zn(2+)</name>
        <dbReference type="ChEBI" id="CHEBI:29105"/>
        <label>2</label>
    </ligand>
</feature>
<keyword evidence="12" id="KW-0449">Lipoprotein</keyword>
<evidence type="ECO:0000256" key="6">
    <source>
        <dbReference type="ARBA" id="ARBA00022723"/>
    </source>
</evidence>
<keyword evidence="8 14" id="KW-0862">Zinc</keyword>
<keyword evidence="19" id="KW-1185">Reference proteome</keyword>
<evidence type="ECO:0000313" key="19">
    <source>
        <dbReference type="Proteomes" id="UP000027135"/>
    </source>
</evidence>
<reference evidence="18 19" key="1">
    <citation type="journal article" date="2014" name="Nat. Commun.">
        <title>Molecular traces of alternative social organization in a termite genome.</title>
        <authorList>
            <person name="Terrapon N."/>
            <person name="Li C."/>
            <person name="Robertson H.M."/>
            <person name="Ji L."/>
            <person name="Meng X."/>
            <person name="Booth W."/>
            <person name="Chen Z."/>
            <person name="Childers C.P."/>
            <person name="Glastad K.M."/>
            <person name="Gokhale K."/>
            <person name="Gowin J."/>
            <person name="Gronenberg W."/>
            <person name="Hermansen R.A."/>
            <person name="Hu H."/>
            <person name="Hunt B.G."/>
            <person name="Huylmans A.K."/>
            <person name="Khalil S.M."/>
            <person name="Mitchell R.D."/>
            <person name="Munoz-Torres M.C."/>
            <person name="Mustard J.A."/>
            <person name="Pan H."/>
            <person name="Reese J.T."/>
            <person name="Scharf M.E."/>
            <person name="Sun F."/>
            <person name="Vogel H."/>
            <person name="Xiao J."/>
            <person name="Yang W."/>
            <person name="Yang Z."/>
            <person name="Yang Z."/>
            <person name="Zhou J."/>
            <person name="Zhu J."/>
            <person name="Brent C.S."/>
            <person name="Elsik C.G."/>
            <person name="Goodisman M.A."/>
            <person name="Liberles D.A."/>
            <person name="Roe R.M."/>
            <person name="Vargo E.L."/>
            <person name="Vilcinskas A."/>
            <person name="Wang J."/>
            <person name="Bornberg-Bauer E."/>
            <person name="Korb J."/>
            <person name="Zhang G."/>
            <person name="Liebig J."/>
        </authorList>
    </citation>
    <scope>NUCLEOTIDE SEQUENCE [LARGE SCALE GENOMIC DNA]</scope>
    <source>
        <tissue evidence="18">Whole organism</tissue>
    </source>
</reference>
<feature type="binding site" evidence="14">
    <location>
        <position position="483"/>
    </location>
    <ligand>
        <name>Zn(2+)</name>
        <dbReference type="ChEBI" id="CHEBI:29105"/>
        <label>2</label>
    </ligand>
</feature>
<feature type="chain" id="PRO_5001648162" description="Alkaline phosphatase" evidence="17">
    <location>
        <begin position="21"/>
        <end position="530"/>
    </location>
</feature>
<keyword evidence="9 14" id="KW-0460">Magnesium</keyword>
<comment type="catalytic activity">
    <reaction evidence="16">
        <text>a phosphate monoester + H2O = an alcohol + phosphate</text>
        <dbReference type="Rhea" id="RHEA:15017"/>
        <dbReference type="ChEBI" id="CHEBI:15377"/>
        <dbReference type="ChEBI" id="CHEBI:30879"/>
        <dbReference type="ChEBI" id="CHEBI:43474"/>
        <dbReference type="ChEBI" id="CHEBI:67140"/>
        <dbReference type="EC" id="3.1.3.1"/>
    </reaction>
</comment>
<evidence type="ECO:0000256" key="4">
    <source>
        <dbReference type="ARBA" id="ARBA00022475"/>
    </source>
</evidence>
<dbReference type="PRINTS" id="PR00113">
    <property type="entry name" value="ALKPHPHTASE"/>
</dbReference>
<dbReference type="PROSITE" id="PS00123">
    <property type="entry name" value="ALKALINE_PHOSPHATASE"/>
    <property type="match status" value="1"/>
</dbReference>
<feature type="binding site" evidence="14">
    <location>
        <position position="407"/>
    </location>
    <ligand>
        <name>Zn(2+)</name>
        <dbReference type="ChEBI" id="CHEBI:29105"/>
        <label>2</label>
    </ligand>
</feature>
<keyword evidence="5" id="KW-0336">GPI-anchor</keyword>
<dbReference type="EC" id="3.1.3.1" evidence="3 16"/>
<evidence type="ECO:0000256" key="9">
    <source>
        <dbReference type="ARBA" id="ARBA00022842"/>
    </source>
</evidence>
<evidence type="ECO:0000256" key="2">
    <source>
        <dbReference type="ARBA" id="ARBA00005984"/>
    </source>
</evidence>
<dbReference type="InterPro" id="IPR017850">
    <property type="entry name" value="Alkaline_phosphatase_core_sf"/>
</dbReference>
<feature type="binding site" evidence="14">
    <location>
        <position position="369"/>
    </location>
    <ligand>
        <name>Zn(2+)</name>
        <dbReference type="ChEBI" id="CHEBI:29105"/>
        <label>2</label>
    </ligand>
</feature>
<evidence type="ECO:0000256" key="13">
    <source>
        <dbReference type="PIRSR" id="PIRSR601952-1"/>
    </source>
</evidence>
<dbReference type="OrthoDB" id="5818554at2759"/>
<keyword evidence="10" id="KW-0472">Membrane</keyword>
<dbReference type="Proteomes" id="UP000027135">
    <property type="component" value="Unassembled WGS sequence"/>
</dbReference>
<feature type="binding site" evidence="14">
    <location>
        <position position="87"/>
    </location>
    <ligand>
        <name>Mg(2+)</name>
        <dbReference type="ChEBI" id="CHEBI:18420"/>
    </ligand>
</feature>
<dbReference type="GO" id="GO:0098552">
    <property type="term" value="C:side of membrane"/>
    <property type="evidence" value="ECO:0007669"/>
    <property type="project" value="UniProtKB-KW"/>
</dbReference>
<keyword evidence="7 16" id="KW-0378">Hydrolase</keyword>
<feature type="binding site" evidence="14">
    <location>
        <position position="360"/>
    </location>
    <ligand>
        <name>Mg(2+)</name>
        <dbReference type="ChEBI" id="CHEBI:18420"/>
    </ligand>
</feature>
<dbReference type="InterPro" id="IPR001952">
    <property type="entry name" value="Alkaline_phosphatase"/>
</dbReference>